<dbReference type="Proteomes" id="UP000033448">
    <property type="component" value="Unassembled WGS sequence"/>
</dbReference>
<feature type="domain" description="GyrI-like small molecule binding" evidence="1">
    <location>
        <begin position="22"/>
        <end position="199"/>
    </location>
</feature>
<name>A0A0F0K9D4_9MICO</name>
<comment type="caution">
    <text evidence="2">The sequence shown here is derived from an EMBL/GenBank/DDBJ whole genome shotgun (WGS) entry which is preliminary data.</text>
</comment>
<dbReference type="SUPFAM" id="SSF55136">
    <property type="entry name" value="Probable bacterial effector-binding domain"/>
    <property type="match status" value="1"/>
</dbReference>
<proteinExistence type="predicted"/>
<dbReference type="AlphaFoldDB" id="A0A0F0K9D4"/>
<evidence type="ECO:0000259" key="1">
    <source>
        <dbReference type="Pfam" id="PF06445"/>
    </source>
</evidence>
<dbReference type="PATRIC" id="fig|582680.7.peg.3832"/>
<sequence>MTTATKTDLTKTLDGYHARLGEFRLLELPPSRYLAIDGHGDPNTAPAYAQALEALYPVAYALKFASRRELDRDYVVPPLEGLWWAEDMDAFTSARDKSRWDWTMMILVPEWVGDPLVDEAITTVRTKKSPARIDDLRILPLSEGTCLQTLHIGSYDDEAPLLQRLHDEVIPGQGLRLAGLHHEIYLSDARRVAPERRRTILRQPVAPV</sequence>
<gene>
    <name evidence="2" type="ORF">RL72_03777</name>
</gene>
<dbReference type="OrthoDB" id="4772335at2"/>
<keyword evidence="3" id="KW-1185">Reference proteome</keyword>
<reference evidence="2 3" key="1">
    <citation type="submission" date="2015-02" db="EMBL/GenBank/DDBJ databases">
        <title>Draft genome sequences of ten Microbacterium spp. with emphasis on heavy metal contaminated environments.</title>
        <authorList>
            <person name="Corretto E."/>
        </authorList>
    </citation>
    <scope>NUCLEOTIDE SEQUENCE [LARGE SCALE GENOMIC DNA]</scope>
    <source>
        <strain evidence="2 3">DSM 23848</strain>
    </source>
</reference>
<dbReference type="Pfam" id="PF06445">
    <property type="entry name" value="GyrI-like"/>
    <property type="match status" value="1"/>
</dbReference>
<evidence type="ECO:0000313" key="3">
    <source>
        <dbReference type="Proteomes" id="UP000033448"/>
    </source>
</evidence>
<dbReference type="RefSeq" id="WP_045252393.1">
    <property type="nucleotide sequence ID" value="NZ_CP099706.1"/>
</dbReference>
<dbReference type="InterPro" id="IPR029442">
    <property type="entry name" value="GyrI-like"/>
</dbReference>
<organism evidence="2 3">
    <name type="scientific">Microbacterium azadirachtae</name>
    <dbReference type="NCBI Taxonomy" id="582680"/>
    <lineage>
        <taxon>Bacteria</taxon>
        <taxon>Bacillati</taxon>
        <taxon>Actinomycetota</taxon>
        <taxon>Actinomycetes</taxon>
        <taxon>Micrococcales</taxon>
        <taxon>Microbacteriaceae</taxon>
        <taxon>Microbacterium</taxon>
    </lineage>
</organism>
<protein>
    <recommendedName>
        <fullName evidence="1">GyrI-like small molecule binding domain-containing protein</fullName>
    </recommendedName>
</protein>
<accession>A0A0F0K9D4</accession>
<dbReference type="Gene3D" id="3.20.80.10">
    <property type="entry name" value="Regulatory factor, effector binding domain"/>
    <property type="match status" value="1"/>
</dbReference>
<dbReference type="InterPro" id="IPR011256">
    <property type="entry name" value="Reg_factor_effector_dom_sf"/>
</dbReference>
<evidence type="ECO:0000313" key="2">
    <source>
        <dbReference type="EMBL" id="KJL17528.1"/>
    </source>
</evidence>
<dbReference type="EMBL" id="JYIT01000086">
    <property type="protein sequence ID" value="KJL17528.1"/>
    <property type="molecule type" value="Genomic_DNA"/>
</dbReference>